<evidence type="ECO:0000256" key="3">
    <source>
        <dbReference type="ARBA" id="ARBA00022723"/>
    </source>
</evidence>
<dbReference type="InterPro" id="IPR018165">
    <property type="entry name" value="Ala-tRNA-synth_IIc_core"/>
</dbReference>
<evidence type="ECO:0000313" key="6">
    <source>
        <dbReference type="EMBL" id="TDP87097.1"/>
    </source>
</evidence>
<dbReference type="Gene3D" id="2.40.30.130">
    <property type="match status" value="1"/>
</dbReference>
<dbReference type="AlphaFoldDB" id="A0A4R6RM67"/>
<gene>
    <name evidence="6" type="ORF">EDD54_0983</name>
</gene>
<dbReference type="GO" id="GO:0006419">
    <property type="term" value="P:alanyl-tRNA aminoacylation"/>
    <property type="evidence" value="ECO:0007669"/>
    <property type="project" value="InterPro"/>
</dbReference>
<proteinExistence type="predicted"/>
<dbReference type="PROSITE" id="PS50860">
    <property type="entry name" value="AA_TRNA_LIGASE_II_ALA"/>
    <property type="match status" value="1"/>
</dbReference>
<dbReference type="SMART" id="SM00863">
    <property type="entry name" value="tRNA_SAD"/>
    <property type="match status" value="1"/>
</dbReference>
<evidence type="ECO:0000313" key="7">
    <source>
        <dbReference type="Proteomes" id="UP000294547"/>
    </source>
</evidence>
<protein>
    <submittedName>
        <fullName evidence="6">Misacylated tRNA(Ala) deacylase</fullName>
    </submittedName>
</protein>
<organism evidence="6 7">
    <name type="scientific">Oharaeibacter diazotrophicus</name>
    <dbReference type="NCBI Taxonomy" id="1920512"/>
    <lineage>
        <taxon>Bacteria</taxon>
        <taxon>Pseudomonadati</taxon>
        <taxon>Pseudomonadota</taxon>
        <taxon>Alphaproteobacteria</taxon>
        <taxon>Hyphomicrobiales</taxon>
        <taxon>Pleomorphomonadaceae</taxon>
        <taxon>Oharaeibacter</taxon>
    </lineage>
</organism>
<dbReference type="GO" id="GO:0005737">
    <property type="term" value="C:cytoplasm"/>
    <property type="evidence" value="ECO:0007669"/>
    <property type="project" value="UniProtKB-SubCell"/>
</dbReference>
<dbReference type="InterPro" id="IPR051335">
    <property type="entry name" value="Alanyl-tRNA_Editing_Enzymes"/>
</dbReference>
<dbReference type="OrthoDB" id="9812949at2"/>
<evidence type="ECO:0000256" key="4">
    <source>
        <dbReference type="ARBA" id="ARBA00022833"/>
    </source>
</evidence>
<evidence type="ECO:0000256" key="2">
    <source>
        <dbReference type="ARBA" id="ARBA00004496"/>
    </source>
</evidence>
<dbReference type="SUPFAM" id="SSF55186">
    <property type="entry name" value="ThrRS/AlaRS common domain"/>
    <property type="match status" value="1"/>
</dbReference>
<feature type="domain" description="Alanyl-transfer RNA synthetases family profile" evidence="5">
    <location>
        <begin position="1"/>
        <end position="236"/>
    </location>
</feature>
<evidence type="ECO:0000259" key="5">
    <source>
        <dbReference type="PROSITE" id="PS50860"/>
    </source>
</evidence>
<name>A0A4R6RM67_9HYPH</name>
<dbReference type="Gene3D" id="3.30.980.10">
    <property type="entry name" value="Threonyl-trna Synthetase, Chain A, domain 2"/>
    <property type="match status" value="1"/>
</dbReference>
<dbReference type="GO" id="GO:0003676">
    <property type="term" value="F:nucleic acid binding"/>
    <property type="evidence" value="ECO:0007669"/>
    <property type="project" value="InterPro"/>
</dbReference>
<comment type="caution">
    <text evidence="6">The sequence shown here is derived from an EMBL/GenBank/DDBJ whole genome shotgun (WGS) entry which is preliminary data.</text>
</comment>
<dbReference type="PANTHER" id="PTHR43462:SF1">
    <property type="entry name" value="ALANYL-TRNA EDITING PROTEIN AARSD1"/>
    <property type="match status" value="1"/>
</dbReference>
<dbReference type="GO" id="GO:0002161">
    <property type="term" value="F:aminoacyl-tRNA deacylase activity"/>
    <property type="evidence" value="ECO:0007669"/>
    <property type="project" value="UniProtKB-ARBA"/>
</dbReference>
<comment type="cofactor">
    <cofactor evidence="1">
        <name>Zn(2+)</name>
        <dbReference type="ChEBI" id="CHEBI:29105"/>
    </cofactor>
</comment>
<dbReference type="EMBL" id="SNXY01000006">
    <property type="protein sequence ID" value="TDP87097.1"/>
    <property type="molecule type" value="Genomic_DNA"/>
</dbReference>
<evidence type="ECO:0000256" key="1">
    <source>
        <dbReference type="ARBA" id="ARBA00001947"/>
    </source>
</evidence>
<dbReference type="GO" id="GO:0004813">
    <property type="term" value="F:alanine-tRNA ligase activity"/>
    <property type="evidence" value="ECO:0007669"/>
    <property type="project" value="InterPro"/>
</dbReference>
<accession>A0A4R6RM67</accession>
<dbReference type="PANTHER" id="PTHR43462">
    <property type="entry name" value="ALANYL-TRNA EDITING PROTEIN"/>
    <property type="match status" value="1"/>
</dbReference>
<dbReference type="InterPro" id="IPR012947">
    <property type="entry name" value="tRNA_SAD"/>
</dbReference>
<keyword evidence="4" id="KW-0862">Zinc</keyword>
<dbReference type="RefSeq" id="WP_126536039.1">
    <property type="nucleotide sequence ID" value="NZ_BSPM01000008.1"/>
</dbReference>
<reference evidence="6 7" key="1">
    <citation type="submission" date="2019-03" db="EMBL/GenBank/DDBJ databases">
        <title>Genomic Encyclopedia of Type Strains, Phase IV (KMG-IV): sequencing the most valuable type-strain genomes for metagenomic binning, comparative biology and taxonomic classification.</title>
        <authorList>
            <person name="Goeker M."/>
        </authorList>
    </citation>
    <scope>NUCLEOTIDE SEQUENCE [LARGE SCALE GENOMIC DNA]</scope>
    <source>
        <strain evidence="6 7">DSM 102969</strain>
    </source>
</reference>
<dbReference type="GO" id="GO:0046872">
    <property type="term" value="F:metal ion binding"/>
    <property type="evidence" value="ECO:0007669"/>
    <property type="project" value="UniProtKB-KW"/>
</dbReference>
<keyword evidence="7" id="KW-1185">Reference proteome</keyword>
<dbReference type="GO" id="GO:0005524">
    <property type="term" value="F:ATP binding"/>
    <property type="evidence" value="ECO:0007669"/>
    <property type="project" value="InterPro"/>
</dbReference>
<dbReference type="Pfam" id="PF07973">
    <property type="entry name" value="tRNA_SAD"/>
    <property type="match status" value="1"/>
</dbReference>
<dbReference type="InterPro" id="IPR009000">
    <property type="entry name" value="Transl_B-barrel_sf"/>
</dbReference>
<comment type="subcellular location">
    <subcellularLocation>
        <location evidence="2">Cytoplasm</location>
    </subcellularLocation>
</comment>
<keyword evidence="3" id="KW-0479">Metal-binding</keyword>
<dbReference type="InterPro" id="IPR018163">
    <property type="entry name" value="Thr/Ala-tRNA-synth_IIc_edit"/>
</dbReference>
<dbReference type="Proteomes" id="UP000294547">
    <property type="component" value="Unassembled WGS sequence"/>
</dbReference>
<dbReference type="SUPFAM" id="SSF50447">
    <property type="entry name" value="Translation proteins"/>
    <property type="match status" value="1"/>
</dbReference>
<sequence>MTEALFRDDAYLAAAEARVVSAGADGIELDRSIFYPNGGGQPGDTGSLERADGERIAVAGTVYTDGRTRILLVPGEGAVLPAPGEVVVQHLDWATRYRHMRMHTALHLLSVVLPYPVTGGQIGAEESRLDFDMPEGGIDRAAVTAALMEHVAADLAVTTEWITDAELEANPGLVKTMKVKPPTGSGRVRLVRIGDTLDLQPCGGTHVRSTAEIGEVHLAKVEKKGRINRRVRLRFGPLPADPDAA</sequence>